<keyword evidence="1" id="KW-0732">Signal</keyword>
<evidence type="ECO:0000313" key="3">
    <source>
        <dbReference type="Proteomes" id="UP000304148"/>
    </source>
</evidence>
<gene>
    <name evidence="2" type="ORF">PBLR_16001</name>
</gene>
<evidence type="ECO:0000256" key="1">
    <source>
        <dbReference type="SAM" id="SignalP"/>
    </source>
</evidence>
<dbReference type="Proteomes" id="UP000304148">
    <property type="component" value="Chromosome"/>
</dbReference>
<reference evidence="3" key="1">
    <citation type="submission" date="2018-08" db="EMBL/GenBank/DDBJ databases">
        <authorList>
            <person name="Chevrot R."/>
        </authorList>
    </citation>
    <scope>NUCLEOTIDE SEQUENCE [LARGE SCALE GENOMIC DNA]</scope>
</reference>
<dbReference type="RefSeq" id="WP_138189135.1">
    <property type="nucleotide sequence ID" value="NZ_LS992241.1"/>
</dbReference>
<proteinExistence type="predicted"/>
<name>A0A383RLM1_PAEAL</name>
<protein>
    <submittedName>
        <fullName evidence="2">Uncharacterized protein</fullName>
    </submittedName>
</protein>
<evidence type="ECO:0000313" key="2">
    <source>
        <dbReference type="EMBL" id="SYX87571.1"/>
    </source>
</evidence>
<dbReference type="AlphaFoldDB" id="A0A383RLM1"/>
<feature type="chain" id="PRO_5039297390" evidence="1">
    <location>
        <begin position="27"/>
        <end position="328"/>
    </location>
</feature>
<organism evidence="2 3">
    <name type="scientific">Paenibacillus alvei</name>
    <name type="common">Bacillus alvei</name>
    <dbReference type="NCBI Taxonomy" id="44250"/>
    <lineage>
        <taxon>Bacteria</taxon>
        <taxon>Bacillati</taxon>
        <taxon>Bacillota</taxon>
        <taxon>Bacilli</taxon>
        <taxon>Bacillales</taxon>
        <taxon>Paenibacillaceae</taxon>
        <taxon>Paenibacillus</taxon>
    </lineage>
</organism>
<sequence length="328" mass="36515">MMSYKKMIAVLSVSSMLIIASPISMEAAQSKQEVKQENGILKPEQIDKEILENLDAVYQELSGNSDLKMTWERITESPNNLYFFMGKDGNQAQVNQKTGEVQRATWFAKADQGNESLRTAAITAVKELDSSWNVSFNKVQRTFEKDTETLFTSFTGNNIWVSLDNDKVMSINLTYDYSKAPAKVKKGAEQVLQALDAKSFSIKEGTLNKAKDKSSWQFTAYKSKEKRIIIDVNGETGKATKFNQSGKSAGSLLDITDKKFSKFKNEDVLAAAKPLAKKVFGIDLTGYSVTRGKGEMANRFTFKKDGKPEVSGNINEKGEFYSLEVSGQ</sequence>
<dbReference type="EMBL" id="LS992241">
    <property type="protein sequence ID" value="SYX87571.1"/>
    <property type="molecule type" value="Genomic_DNA"/>
</dbReference>
<feature type="signal peptide" evidence="1">
    <location>
        <begin position="1"/>
        <end position="26"/>
    </location>
</feature>
<accession>A0A383RLM1</accession>